<gene>
    <name evidence="8" type="ORF">C2L71_05360</name>
</gene>
<evidence type="ECO:0000256" key="6">
    <source>
        <dbReference type="SAM" id="Phobius"/>
    </source>
</evidence>
<feature type="transmembrane region" description="Helical" evidence="6">
    <location>
        <begin position="93"/>
        <end position="112"/>
    </location>
</feature>
<feature type="transmembrane region" description="Helical" evidence="6">
    <location>
        <begin position="182"/>
        <end position="205"/>
    </location>
</feature>
<feature type="transmembrane region" description="Helical" evidence="6">
    <location>
        <begin position="303"/>
        <end position="323"/>
    </location>
</feature>
<feature type="transmembrane region" description="Helical" evidence="6">
    <location>
        <begin position="147"/>
        <end position="170"/>
    </location>
</feature>
<feature type="transmembrane region" description="Helical" evidence="6">
    <location>
        <begin position="367"/>
        <end position="386"/>
    </location>
</feature>
<protein>
    <recommendedName>
        <fullName evidence="7">Major facilitator superfamily (MFS) profile domain-containing protein</fullName>
    </recommendedName>
</protein>
<evidence type="ECO:0000313" key="8">
    <source>
        <dbReference type="EMBL" id="PNV67947.1"/>
    </source>
</evidence>
<organism evidence="8 9">
    <name type="scientific">Enteroscipio rubneri</name>
    <dbReference type="NCBI Taxonomy" id="2070686"/>
    <lineage>
        <taxon>Bacteria</taxon>
        <taxon>Bacillati</taxon>
        <taxon>Actinomycetota</taxon>
        <taxon>Coriobacteriia</taxon>
        <taxon>Eggerthellales</taxon>
        <taxon>Eggerthellaceae</taxon>
        <taxon>Enteroscipio</taxon>
    </lineage>
</organism>
<sequence length="500" mass="53848">MSFCTSTLSQGGNMASAANINARIDRLEAVNADIVQRSYHGIAARLDRLPAGKAHRKVLWLIGGVAFCDSLDMNIAGPIIAQLLASGWSDNNLNSIFVSMTAFGYLIGGLLAGIVSDKFGRRKGLVFFASLFSVFCLVATFAPNMTVLIVCRFFMGFGLGAAYPAGYGSLSEYTPPKVRGRYQAWVGLIANCGTPIASFMCLIMLPLVGWRAIFGVCGLVGLIVAVLVLKYMDDSPRWLAQHGRNEEADAIVTKYEDIMRAAGHDIEPVPDCKIEADASRAAATEVKQLPFTFLFTKKMLPRTIVACTICFVNFVCVYTIVTWTPTIFVSRGFDVTYSVALTTIMLLGIPVGVALLSVFVDKLGRKIQLVVGFTLTAVFGYAWAMIPVDQTVLIIIVGFLMTVITYYWSLICSSVYLPEPFPTQIRVRGAGLANAFGRIGAILNPIWIAFFLNSGIGAVGVYLASGGIAIVGAVIVAVLGVETRGKSLEEISEGVLQDTK</sequence>
<comment type="caution">
    <text evidence="8">The sequence shown here is derived from an EMBL/GenBank/DDBJ whole genome shotgun (WGS) entry which is preliminary data.</text>
</comment>
<name>A0A2K2UC92_9ACTN</name>
<evidence type="ECO:0000256" key="1">
    <source>
        <dbReference type="ARBA" id="ARBA00004651"/>
    </source>
</evidence>
<feature type="transmembrane region" description="Helical" evidence="6">
    <location>
        <begin position="392"/>
        <end position="417"/>
    </location>
</feature>
<dbReference type="InterPro" id="IPR036259">
    <property type="entry name" value="MFS_trans_sf"/>
</dbReference>
<dbReference type="InterPro" id="IPR020846">
    <property type="entry name" value="MFS_dom"/>
</dbReference>
<dbReference type="GO" id="GO:0005886">
    <property type="term" value="C:plasma membrane"/>
    <property type="evidence" value="ECO:0007669"/>
    <property type="project" value="UniProtKB-SubCell"/>
</dbReference>
<dbReference type="InterPro" id="IPR011701">
    <property type="entry name" value="MFS"/>
</dbReference>
<feature type="transmembrane region" description="Helical" evidence="6">
    <location>
        <begin position="429"/>
        <end position="450"/>
    </location>
</feature>
<dbReference type="SUPFAM" id="SSF103473">
    <property type="entry name" value="MFS general substrate transporter"/>
    <property type="match status" value="1"/>
</dbReference>
<dbReference type="AlphaFoldDB" id="A0A2K2UC92"/>
<evidence type="ECO:0000313" key="9">
    <source>
        <dbReference type="Proteomes" id="UP000236197"/>
    </source>
</evidence>
<feature type="transmembrane region" description="Helical" evidence="6">
    <location>
        <begin position="211"/>
        <end position="229"/>
    </location>
</feature>
<feature type="transmembrane region" description="Helical" evidence="6">
    <location>
        <begin position="456"/>
        <end position="481"/>
    </location>
</feature>
<comment type="subcellular location">
    <subcellularLocation>
        <location evidence="1">Cell membrane</location>
        <topology evidence="1">Multi-pass membrane protein</topology>
    </subcellularLocation>
</comment>
<proteinExistence type="predicted"/>
<dbReference type="EMBL" id="PPEK01000004">
    <property type="protein sequence ID" value="PNV67947.1"/>
    <property type="molecule type" value="Genomic_DNA"/>
</dbReference>
<evidence type="ECO:0000256" key="5">
    <source>
        <dbReference type="ARBA" id="ARBA00023136"/>
    </source>
</evidence>
<dbReference type="CDD" id="cd17316">
    <property type="entry name" value="MFS_SV2_like"/>
    <property type="match status" value="1"/>
</dbReference>
<dbReference type="Proteomes" id="UP000236197">
    <property type="component" value="Unassembled WGS sequence"/>
</dbReference>
<dbReference type="GO" id="GO:0022857">
    <property type="term" value="F:transmembrane transporter activity"/>
    <property type="evidence" value="ECO:0007669"/>
    <property type="project" value="InterPro"/>
</dbReference>
<reference evidence="9" key="1">
    <citation type="submission" date="2018-01" db="EMBL/GenBank/DDBJ databases">
        <title>Rubneribacter badeniensis gen. nov., sp. nov., and Colonibacter rubneri, gen. nov., sp. nov., WGS of new members of the Eggerthellaceae.</title>
        <authorList>
            <person name="Danylec N."/>
            <person name="Stoll D.A."/>
            <person name="Doetsch A."/>
            <person name="Kulling S.E."/>
            <person name="Huch M."/>
        </authorList>
    </citation>
    <scope>NUCLEOTIDE SEQUENCE [LARGE SCALE GENOMIC DNA]</scope>
    <source>
        <strain evidence="9">ResAG-96</strain>
    </source>
</reference>
<accession>A0A2K2UC92</accession>
<dbReference type="Pfam" id="PF07690">
    <property type="entry name" value="MFS_1"/>
    <property type="match status" value="1"/>
</dbReference>
<evidence type="ECO:0000256" key="2">
    <source>
        <dbReference type="ARBA" id="ARBA00022448"/>
    </source>
</evidence>
<evidence type="ECO:0000259" key="7">
    <source>
        <dbReference type="PROSITE" id="PS50850"/>
    </source>
</evidence>
<keyword evidence="4 6" id="KW-1133">Transmembrane helix</keyword>
<feature type="transmembrane region" description="Helical" evidence="6">
    <location>
        <begin position="124"/>
        <end position="141"/>
    </location>
</feature>
<dbReference type="PANTHER" id="PTHR23511:SF34">
    <property type="entry name" value="SYNAPTIC VESICLE GLYCOPROTEIN 2"/>
    <property type="match status" value="1"/>
</dbReference>
<keyword evidence="9" id="KW-1185">Reference proteome</keyword>
<evidence type="ECO:0000256" key="3">
    <source>
        <dbReference type="ARBA" id="ARBA00022692"/>
    </source>
</evidence>
<keyword evidence="5 6" id="KW-0472">Membrane</keyword>
<dbReference type="InterPro" id="IPR005829">
    <property type="entry name" value="Sugar_transporter_CS"/>
</dbReference>
<feature type="domain" description="Major facilitator superfamily (MFS) profile" evidence="7">
    <location>
        <begin position="58"/>
        <end position="484"/>
    </location>
</feature>
<keyword evidence="2" id="KW-0813">Transport</keyword>
<dbReference type="PANTHER" id="PTHR23511">
    <property type="entry name" value="SYNAPTIC VESICLE GLYCOPROTEIN 2"/>
    <property type="match status" value="1"/>
</dbReference>
<dbReference type="PROSITE" id="PS50850">
    <property type="entry name" value="MFS"/>
    <property type="match status" value="1"/>
</dbReference>
<dbReference type="PROSITE" id="PS00216">
    <property type="entry name" value="SUGAR_TRANSPORT_1"/>
    <property type="match status" value="2"/>
</dbReference>
<evidence type="ECO:0000256" key="4">
    <source>
        <dbReference type="ARBA" id="ARBA00022989"/>
    </source>
</evidence>
<keyword evidence="3 6" id="KW-0812">Transmembrane</keyword>
<feature type="transmembrane region" description="Helical" evidence="6">
    <location>
        <begin position="58"/>
        <end position="81"/>
    </location>
</feature>
<feature type="transmembrane region" description="Helical" evidence="6">
    <location>
        <begin position="335"/>
        <end position="360"/>
    </location>
</feature>
<dbReference type="Gene3D" id="1.20.1250.20">
    <property type="entry name" value="MFS general substrate transporter like domains"/>
    <property type="match status" value="1"/>
</dbReference>